<protein>
    <submittedName>
        <fullName evidence="2">Uncharacterized protein</fullName>
    </submittedName>
</protein>
<dbReference type="Proteomes" id="UP000887579">
    <property type="component" value="Unplaced"/>
</dbReference>
<accession>A0AC34GCV0</accession>
<evidence type="ECO:0000313" key="1">
    <source>
        <dbReference type="Proteomes" id="UP000887579"/>
    </source>
</evidence>
<evidence type="ECO:0000313" key="2">
    <source>
        <dbReference type="WBParaSite" id="ES5_v2.g27592.t1"/>
    </source>
</evidence>
<sequence>MSDDLLLEPTEGEEQIILDDLDVKHPDHLLDDDEDDLIKSDIKEETNDFVSINSLRIFFVLIPFTVTTPSAENINTPETKHVSSSTSSFPASAAVSLSNTNGNKDKGGKKFCCYVGNMT</sequence>
<organism evidence="1 2">
    <name type="scientific">Panagrolaimus sp. ES5</name>
    <dbReference type="NCBI Taxonomy" id="591445"/>
    <lineage>
        <taxon>Eukaryota</taxon>
        <taxon>Metazoa</taxon>
        <taxon>Ecdysozoa</taxon>
        <taxon>Nematoda</taxon>
        <taxon>Chromadorea</taxon>
        <taxon>Rhabditida</taxon>
        <taxon>Tylenchina</taxon>
        <taxon>Panagrolaimomorpha</taxon>
        <taxon>Panagrolaimoidea</taxon>
        <taxon>Panagrolaimidae</taxon>
        <taxon>Panagrolaimus</taxon>
    </lineage>
</organism>
<name>A0AC34GCV0_9BILA</name>
<reference evidence="2" key="1">
    <citation type="submission" date="2022-11" db="UniProtKB">
        <authorList>
            <consortium name="WormBaseParasite"/>
        </authorList>
    </citation>
    <scope>IDENTIFICATION</scope>
</reference>
<dbReference type="WBParaSite" id="ES5_v2.g27592.t1">
    <property type="protein sequence ID" value="ES5_v2.g27592.t1"/>
    <property type="gene ID" value="ES5_v2.g27592"/>
</dbReference>
<proteinExistence type="predicted"/>